<dbReference type="Proteomes" id="UP001562065">
    <property type="component" value="Unassembled WGS sequence"/>
</dbReference>
<evidence type="ECO:0000313" key="2">
    <source>
        <dbReference type="Proteomes" id="UP001562065"/>
    </source>
</evidence>
<keyword evidence="2" id="KW-1185">Reference proteome</keyword>
<proteinExistence type="predicted"/>
<accession>A0ABV4AFE9</accession>
<organism evidence="1 2">
    <name type="scientific">Isoalcanivorax beigongshangi</name>
    <dbReference type="NCBI Taxonomy" id="3238810"/>
    <lineage>
        <taxon>Bacteria</taxon>
        <taxon>Pseudomonadati</taxon>
        <taxon>Pseudomonadota</taxon>
        <taxon>Gammaproteobacteria</taxon>
        <taxon>Oceanospirillales</taxon>
        <taxon>Alcanivoracaceae</taxon>
        <taxon>Isoalcanivorax</taxon>
    </lineage>
</organism>
<dbReference type="RefSeq" id="WP_369454820.1">
    <property type="nucleotide sequence ID" value="NZ_JBGCUO010000001.1"/>
</dbReference>
<reference evidence="1 2" key="1">
    <citation type="submission" date="2024-07" db="EMBL/GenBank/DDBJ databases">
        <authorList>
            <person name="Ren Q."/>
        </authorList>
    </citation>
    <scope>NUCLEOTIDE SEQUENCE [LARGE SCALE GENOMIC DNA]</scope>
    <source>
        <strain evidence="1 2">REN37</strain>
    </source>
</reference>
<name>A0ABV4AFE9_9GAMM</name>
<evidence type="ECO:0000313" key="1">
    <source>
        <dbReference type="EMBL" id="MEY1661569.1"/>
    </source>
</evidence>
<gene>
    <name evidence="1" type="ORF">AB5I84_05325</name>
</gene>
<comment type="caution">
    <text evidence="1">The sequence shown here is derived from an EMBL/GenBank/DDBJ whole genome shotgun (WGS) entry which is preliminary data.</text>
</comment>
<protein>
    <submittedName>
        <fullName evidence="1">Uncharacterized protein</fullName>
    </submittedName>
</protein>
<dbReference type="EMBL" id="JBGCUO010000001">
    <property type="protein sequence ID" value="MEY1661569.1"/>
    <property type="molecule type" value="Genomic_DNA"/>
</dbReference>
<sequence length="112" mass="12070">MSGLEVFDAAGQPMFVADDRLGCVVAVFQTHINQTGTVYVPEAVGADIFWLSFPAEEFVVNEISDMDETGGVVLENIGNGVIKWSYDFSIYGGAPPAGRPLITSHHVYLGVF</sequence>